<keyword evidence="1" id="KW-1133">Transmembrane helix</keyword>
<name>A0A0F9QE91_9ZZZZ</name>
<evidence type="ECO:0000256" key="1">
    <source>
        <dbReference type="SAM" id="Phobius"/>
    </source>
</evidence>
<keyword evidence="1" id="KW-0472">Membrane</keyword>
<dbReference type="EMBL" id="LAZR01002044">
    <property type="protein sequence ID" value="KKN35342.1"/>
    <property type="molecule type" value="Genomic_DNA"/>
</dbReference>
<accession>A0A0F9QE91</accession>
<feature type="transmembrane region" description="Helical" evidence="1">
    <location>
        <begin position="7"/>
        <end position="25"/>
    </location>
</feature>
<dbReference type="AlphaFoldDB" id="A0A0F9QE91"/>
<comment type="caution">
    <text evidence="2">The sequence shown here is derived from an EMBL/GenBank/DDBJ whole genome shotgun (WGS) entry which is preliminary data.</text>
</comment>
<dbReference type="InterPro" id="IPR036388">
    <property type="entry name" value="WH-like_DNA-bd_sf"/>
</dbReference>
<organism evidence="2">
    <name type="scientific">marine sediment metagenome</name>
    <dbReference type="NCBI Taxonomy" id="412755"/>
    <lineage>
        <taxon>unclassified sequences</taxon>
        <taxon>metagenomes</taxon>
        <taxon>ecological metagenomes</taxon>
    </lineage>
</organism>
<keyword evidence="1" id="KW-0812">Transmembrane</keyword>
<sequence>MVKLKKPYFFYVINPAGICIFSYNFKKDIEMFQKDLFSGFITAISLFSSELNEKLGYPEKYGRLPAIPLNLIFEIMISHINPLIGVLVVEKKDIDRDMKDFLNETLNDFLLKFYDQIENWEGEVSSFSTYKDEIEKIYKKMELFSFQIPKMKEISVSKTVFNETYLDVINEIDGKKSIKEISQKMGKPLDDIKTIISNLLWSELITLSEKVYADDIFEPKRDLFYLIRTKNLDSEKVELELIEEKLGEHKLLEAIDGFKTVYNLSKEFPNLSIYEIKRLLSFYLSKGSYIEKVELFPQIININDESLGDLTTEDLVLSYSLENICDGELSLENLSIKIGFPIRDIKKILDLLGKHVFYKKKYVK</sequence>
<evidence type="ECO:0000313" key="2">
    <source>
        <dbReference type="EMBL" id="KKN35342.1"/>
    </source>
</evidence>
<gene>
    <name evidence="2" type="ORF">LCGC14_0784620</name>
</gene>
<reference evidence="2" key="1">
    <citation type="journal article" date="2015" name="Nature">
        <title>Complex archaea that bridge the gap between prokaryotes and eukaryotes.</title>
        <authorList>
            <person name="Spang A."/>
            <person name="Saw J.H."/>
            <person name="Jorgensen S.L."/>
            <person name="Zaremba-Niedzwiedzka K."/>
            <person name="Martijn J."/>
            <person name="Lind A.E."/>
            <person name="van Eijk R."/>
            <person name="Schleper C."/>
            <person name="Guy L."/>
            <person name="Ettema T.J."/>
        </authorList>
    </citation>
    <scope>NUCLEOTIDE SEQUENCE</scope>
</reference>
<feature type="transmembrane region" description="Helical" evidence="1">
    <location>
        <begin position="67"/>
        <end position="89"/>
    </location>
</feature>
<protein>
    <submittedName>
        <fullName evidence="2">Uncharacterized protein</fullName>
    </submittedName>
</protein>
<dbReference type="Gene3D" id="1.10.10.10">
    <property type="entry name" value="Winged helix-like DNA-binding domain superfamily/Winged helix DNA-binding domain"/>
    <property type="match status" value="1"/>
</dbReference>
<proteinExistence type="predicted"/>